<dbReference type="SUPFAM" id="SSF55486">
    <property type="entry name" value="Metalloproteases ('zincins'), catalytic domain"/>
    <property type="match status" value="1"/>
</dbReference>
<evidence type="ECO:0000313" key="9">
    <source>
        <dbReference type="WBParaSite" id="SPAL_0001434600.1"/>
    </source>
</evidence>
<dbReference type="InterPro" id="IPR000742">
    <property type="entry name" value="EGF"/>
</dbReference>
<keyword evidence="1" id="KW-0645">Protease</keyword>
<protein>
    <submittedName>
        <fullName evidence="9">Astacin domain-containing protein</fullName>
    </submittedName>
</protein>
<dbReference type="GO" id="GO:0046872">
    <property type="term" value="F:metal ion binding"/>
    <property type="evidence" value="ECO:0007669"/>
    <property type="project" value="UniProtKB-KW"/>
</dbReference>
<evidence type="ECO:0000313" key="8">
    <source>
        <dbReference type="Proteomes" id="UP000046392"/>
    </source>
</evidence>
<dbReference type="Gene3D" id="3.40.390.10">
    <property type="entry name" value="Collagenase (Catalytic Domain)"/>
    <property type="match status" value="1"/>
</dbReference>
<name>A0A0N5C8W1_STREA</name>
<dbReference type="InterPro" id="IPR024079">
    <property type="entry name" value="MetalloPept_cat_dom_sf"/>
</dbReference>
<dbReference type="CDD" id="cd00054">
    <property type="entry name" value="EGF_CA"/>
    <property type="match status" value="1"/>
</dbReference>
<evidence type="ECO:0000256" key="1">
    <source>
        <dbReference type="ARBA" id="ARBA00022670"/>
    </source>
</evidence>
<dbReference type="InterPro" id="IPR001506">
    <property type="entry name" value="Peptidase_M12A"/>
</dbReference>
<keyword evidence="2" id="KW-0479">Metal-binding</keyword>
<dbReference type="PANTHER" id="PTHR10127">
    <property type="entry name" value="DISCOIDIN, CUB, EGF, LAMININ , AND ZINC METALLOPROTEASE DOMAIN CONTAINING"/>
    <property type="match status" value="1"/>
</dbReference>
<organism evidence="8 9">
    <name type="scientific">Strongyloides papillosus</name>
    <name type="common">Intestinal threadworm</name>
    <dbReference type="NCBI Taxonomy" id="174720"/>
    <lineage>
        <taxon>Eukaryota</taxon>
        <taxon>Metazoa</taxon>
        <taxon>Ecdysozoa</taxon>
        <taxon>Nematoda</taxon>
        <taxon>Chromadorea</taxon>
        <taxon>Rhabditida</taxon>
        <taxon>Tylenchina</taxon>
        <taxon>Panagrolaimomorpha</taxon>
        <taxon>Strongyloidoidea</taxon>
        <taxon>Strongyloididae</taxon>
        <taxon>Strongyloides</taxon>
    </lineage>
</organism>
<accession>A0A0N5C8W1</accession>
<dbReference type="Pfam" id="PF01400">
    <property type="entry name" value="Astacin"/>
    <property type="match status" value="1"/>
</dbReference>
<keyword evidence="4" id="KW-0862">Zinc</keyword>
<evidence type="ECO:0000256" key="4">
    <source>
        <dbReference type="ARBA" id="ARBA00022833"/>
    </source>
</evidence>
<dbReference type="WBParaSite" id="SPAL_0001434600.1">
    <property type="protein sequence ID" value="SPAL_0001434600.1"/>
    <property type="gene ID" value="SPAL_0001434600"/>
</dbReference>
<evidence type="ECO:0000256" key="6">
    <source>
        <dbReference type="SAM" id="SignalP"/>
    </source>
</evidence>
<dbReference type="GO" id="GO:0006508">
    <property type="term" value="P:proteolysis"/>
    <property type="evidence" value="ECO:0007669"/>
    <property type="project" value="UniProtKB-KW"/>
</dbReference>
<keyword evidence="5" id="KW-0482">Metalloprotease</keyword>
<keyword evidence="6" id="KW-0732">Signal</keyword>
<evidence type="ECO:0000256" key="5">
    <source>
        <dbReference type="ARBA" id="ARBA00023049"/>
    </source>
</evidence>
<dbReference type="PANTHER" id="PTHR10127:SF780">
    <property type="entry name" value="METALLOENDOPEPTIDASE"/>
    <property type="match status" value="1"/>
</dbReference>
<feature type="chain" id="PRO_5005895666" evidence="6">
    <location>
        <begin position="17"/>
        <end position="381"/>
    </location>
</feature>
<dbReference type="PROSITE" id="PS00022">
    <property type="entry name" value="EGF_1"/>
    <property type="match status" value="1"/>
</dbReference>
<keyword evidence="8" id="KW-1185">Reference proteome</keyword>
<dbReference type="Proteomes" id="UP000046392">
    <property type="component" value="Unplaced"/>
</dbReference>
<feature type="domain" description="EGF-like" evidence="7">
    <location>
        <begin position="248"/>
        <end position="259"/>
    </location>
</feature>
<feature type="signal peptide" evidence="6">
    <location>
        <begin position="1"/>
        <end position="16"/>
    </location>
</feature>
<dbReference type="GO" id="GO:0004222">
    <property type="term" value="F:metalloendopeptidase activity"/>
    <property type="evidence" value="ECO:0007669"/>
    <property type="project" value="InterPro"/>
</dbReference>
<evidence type="ECO:0000259" key="7">
    <source>
        <dbReference type="PROSITE" id="PS00022"/>
    </source>
</evidence>
<reference evidence="9" key="1">
    <citation type="submission" date="2017-02" db="UniProtKB">
        <authorList>
            <consortium name="WormBaseParasite"/>
        </authorList>
    </citation>
    <scope>IDENTIFICATION</scope>
</reference>
<keyword evidence="3" id="KW-0378">Hydrolase</keyword>
<evidence type="ECO:0000256" key="2">
    <source>
        <dbReference type="ARBA" id="ARBA00022723"/>
    </source>
</evidence>
<dbReference type="AlphaFoldDB" id="A0A0N5C8W1"/>
<evidence type="ECO:0000256" key="3">
    <source>
        <dbReference type="ARBA" id="ARBA00022801"/>
    </source>
</evidence>
<sequence>MKKVFCIFFLVQLCLAHNGTENDIHVRRKRTMIVDKIPSYPTLPESIKYYVQFIEKNSISMHLQFISNRICLSFSRQKDRVRNKGINFLKSFEKSGIKLPKTNNRSADIYLRSQDLKNTRLVLHYIGLALGLVPEIQRFDRNKYLKILWENLNPIGLEYYKKKGYKTKRYTSFDFGSIMLRSPTYGTIDKKIAFKTNLYPYYDLLINKRDRFSHYDFKLLANAYCKNKCPEHGKCANGGYQTPNCQGCICNRFFTGQHCEKILEHDSKICGSKQYFDASSTKRYLTATNITGPCYFWIKPKKNRNTKITIEKVHFDGKVSCVDDKGLFVYYRRDKGVTPLCLFKDDEKFTLSTLPNHVYIIFNGLGQNNSFTISYQSIKIK</sequence>
<proteinExistence type="predicted"/>